<evidence type="ECO:0000256" key="8">
    <source>
        <dbReference type="ARBA" id="ARBA00023170"/>
    </source>
</evidence>
<feature type="domain" description="TonB-dependent receptor-like beta-barrel" evidence="12">
    <location>
        <begin position="191"/>
        <end position="573"/>
    </location>
</feature>
<dbReference type="OrthoDB" id="9758472at2"/>
<evidence type="ECO:0000256" key="5">
    <source>
        <dbReference type="ARBA" id="ARBA00022729"/>
    </source>
</evidence>
<evidence type="ECO:0000256" key="9">
    <source>
        <dbReference type="ARBA" id="ARBA00023237"/>
    </source>
</evidence>
<keyword evidence="5" id="KW-0732">Signal</keyword>
<gene>
    <name evidence="14" type="ORF">DQ356_06285</name>
</gene>
<evidence type="ECO:0000259" key="12">
    <source>
        <dbReference type="Pfam" id="PF00593"/>
    </source>
</evidence>
<keyword evidence="9 10" id="KW-0998">Cell outer membrane</keyword>
<keyword evidence="7 10" id="KW-0472">Membrane</keyword>
<proteinExistence type="inferred from homology"/>
<keyword evidence="3 10" id="KW-1134">Transmembrane beta strand</keyword>
<name>A0A368MYE2_9FLAO</name>
<evidence type="ECO:0000256" key="11">
    <source>
        <dbReference type="RuleBase" id="RU003357"/>
    </source>
</evidence>
<keyword evidence="8 14" id="KW-0675">Receptor</keyword>
<accession>A0A368MYE2</accession>
<keyword evidence="6 11" id="KW-0798">TonB box</keyword>
<comment type="subcellular location">
    <subcellularLocation>
        <location evidence="1 10">Cell outer membrane</location>
        <topology evidence="1 10">Multi-pass membrane protein</topology>
    </subcellularLocation>
</comment>
<evidence type="ECO:0000256" key="7">
    <source>
        <dbReference type="ARBA" id="ARBA00023136"/>
    </source>
</evidence>
<dbReference type="InterPro" id="IPR036942">
    <property type="entry name" value="Beta-barrel_TonB_sf"/>
</dbReference>
<evidence type="ECO:0000313" key="14">
    <source>
        <dbReference type="EMBL" id="RCU43036.1"/>
    </source>
</evidence>
<dbReference type="Gene3D" id="2.170.130.10">
    <property type="entry name" value="TonB-dependent receptor, plug domain"/>
    <property type="match status" value="1"/>
</dbReference>
<keyword evidence="4 10" id="KW-0812">Transmembrane</keyword>
<dbReference type="InterPro" id="IPR039426">
    <property type="entry name" value="TonB-dep_rcpt-like"/>
</dbReference>
<evidence type="ECO:0000256" key="3">
    <source>
        <dbReference type="ARBA" id="ARBA00022452"/>
    </source>
</evidence>
<evidence type="ECO:0000256" key="10">
    <source>
        <dbReference type="PROSITE-ProRule" id="PRU01360"/>
    </source>
</evidence>
<dbReference type="Pfam" id="PF00593">
    <property type="entry name" value="TonB_dep_Rec_b-barrel"/>
    <property type="match status" value="1"/>
</dbReference>
<feature type="domain" description="TonB-dependent receptor plug" evidence="13">
    <location>
        <begin position="43"/>
        <end position="147"/>
    </location>
</feature>
<evidence type="ECO:0000256" key="6">
    <source>
        <dbReference type="ARBA" id="ARBA00023077"/>
    </source>
</evidence>
<protein>
    <submittedName>
        <fullName evidence="14">TonB-dependent receptor</fullName>
    </submittedName>
</protein>
<dbReference type="InterPro" id="IPR037066">
    <property type="entry name" value="Plug_dom_sf"/>
</dbReference>
<comment type="similarity">
    <text evidence="10 11">Belongs to the TonB-dependent receptor family.</text>
</comment>
<dbReference type="PROSITE" id="PS52016">
    <property type="entry name" value="TONB_DEPENDENT_REC_3"/>
    <property type="match status" value="1"/>
</dbReference>
<reference evidence="14 15" key="1">
    <citation type="submission" date="2018-07" db="EMBL/GenBank/DDBJ databases">
        <title>Chryseobacterium lacus sp. nov., isolated from lake water.</title>
        <authorList>
            <person name="Li C.-M."/>
        </authorList>
    </citation>
    <scope>NUCLEOTIDE SEQUENCE [LARGE SCALE GENOMIC DNA]</scope>
    <source>
        <strain evidence="14 15">YLOS41</strain>
    </source>
</reference>
<dbReference type="GO" id="GO:0044718">
    <property type="term" value="P:siderophore transmembrane transport"/>
    <property type="evidence" value="ECO:0007669"/>
    <property type="project" value="TreeGrafter"/>
</dbReference>
<evidence type="ECO:0000259" key="13">
    <source>
        <dbReference type="Pfam" id="PF07715"/>
    </source>
</evidence>
<evidence type="ECO:0000256" key="2">
    <source>
        <dbReference type="ARBA" id="ARBA00022448"/>
    </source>
</evidence>
<dbReference type="GO" id="GO:0009279">
    <property type="term" value="C:cell outer membrane"/>
    <property type="evidence" value="ECO:0007669"/>
    <property type="project" value="UniProtKB-SubCell"/>
</dbReference>
<organism evidence="14 15">
    <name type="scientific">Chryseobacterium lacus</name>
    <dbReference type="NCBI Taxonomy" id="2058346"/>
    <lineage>
        <taxon>Bacteria</taxon>
        <taxon>Pseudomonadati</taxon>
        <taxon>Bacteroidota</taxon>
        <taxon>Flavobacteriia</taxon>
        <taxon>Flavobacteriales</taxon>
        <taxon>Weeksellaceae</taxon>
        <taxon>Chryseobacterium group</taxon>
        <taxon>Chryseobacterium</taxon>
    </lineage>
</organism>
<dbReference type="AlphaFoldDB" id="A0A368MYE2"/>
<dbReference type="GO" id="GO:0015344">
    <property type="term" value="F:siderophore uptake transmembrane transporter activity"/>
    <property type="evidence" value="ECO:0007669"/>
    <property type="project" value="TreeGrafter"/>
</dbReference>
<evidence type="ECO:0000256" key="1">
    <source>
        <dbReference type="ARBA" id="ARBA00004571"/>
    </source>
</evidence>
<dbReference type="SUPFAM" id="SSF56935">
    <property type="entry name" value="Porins"/>
    <property type="match status" value="1"/>
</dbReference>
<dbReference type="InterPro" id="IPR000531">
    <property type="entry name" value="Beta-barrel_TonB"/>
</dbReference>
<dbReference type="Gene3D" id="2.40.170.20">
    <property type="entry name" value="TonB-dependent receptor, beta-barrel domain"/>
    <property type="match status" value="1"/>
</dbReference>
<dbReference type="RefSeq" id="WP_114303623.1">
    <property type="nucleotide sequence ID" value="NZ_QPIE01000004.1"/>
</dbReference>
<comment type="caution">
    <text evidence="14">The sequence shown here is derived from an EMBL/GenBank/DDBJ whole genome shotgun (WGS) entry which is preliminary data.</text>
</comment>
<dbReference type="Pfam" id="PF07715">
    <property type="entry name" value="Plug"/>
    <property type="match status" value="1"/>
</dbReference>
<dbReference type="InterPro" id="IPR012910">
    <property type="entry name" value="Plug_dom"/>
</dbReference>
<keyword evidence="2 10" id="KW-0813">Transport</keyword>
<evidence type="ECO:0000256" key="4">
    <source>
        <dbReference type="ARBA" id="ARBA00022692"/>
    </source>
</evidence>
<evidence type="ECO:0000313" key="15">
    <source>
        <dbReference type="Proteomes" id="UP000252172"/>
    </source>
</evidence>
<keyword evidence="15" id="KW-1185">Reference proteome</keyword>
<dbReference type="Proteomes" id="UP000252172">
    <property type="component" value="Unassembled WGS sequence"/>
</dbReference>
<sequence>MKKCIVMAGLLMLVSKMNGQQQEARIEEVEIYGKMMNLPYKKINENVVLITKADIQQSPATSIDELLQQTVGLDIRRRGSNGVQSDISIRGGSFEQTMILINGIRMNDSQTGHNSLNIPVDLNSIERIEIIKGPAARRFGNNAYAGVINIITKTSSNNNVKISAQGGDYSTVQMGLSSQFGTEVFSHLFQVNSGQSEGYRHNTDYKINSAFYQNQYQLGNGTLQFQAGFSEKKFGANGFYASPQATEQYEEMQASVVSLMHRQKFGEFSVNSNVYWRRGQDLYLFNREKPEIYRNMHIGNNVGGEINGNYKSALGTTGIGIELRKEFLASNNLGQRERFLTQLFAEHHFSFINDRLHISPGISWAHFSNTGDFFYPGMDVGFELNDQHKIFGNIAKVHRIPTFTDLFYVSGTEAGNPNLKPENAISYEAGYRFLKNKTQLKTSFFGRETNNSIDWVKNESAEKWQAENIGKMSTKGIEAEVEQRFDGFLSAISAGYTFLDIEMKTQTEFSRYAMDHLKHQFTAKMENRFLKNFSNQLVYRYQERANGYSYHLLDEKLSYQFRNLNVFVLINNLTNTQYTEAFGVPMPGRWFHVGVNYTIKQ</sequence>
<dbReference type="PANTHER" id="PTHR30069:SF29">
    <property type="entry name" value="HEMOGLOBIN AND HEMOGLOBIN-HAPTOGLOBIN-BINDING PROTEIN 1-RELATED"/>
    <property type="match status" value="1"/>
</dbReference>
<dbReference type="EMBL" id="QPIE01000004">
    <property type="protein sequence ID" value="RCU43036.1"/>
    <property type="molecule type" value="Genomic_DNA"/>
</dbReference>
<dbReference type="PANTHER" id="PTHR30069">
    <property type="entry name" value="TONB-DEPENDENT OUTER MEMBRANE RECEPTOR"/>
    <property type="match status" value="1"/>
</dbReference>